<keyword evidence="2" id="KW-1185">Reference proteome</keyword>
<dbReference type="AlphaFoldDB" id="A0A5R8QBV1"/>
<accession>A0A5R8QBV1</accession>
<reference evidence="1 2" key="1">
    <citation type="submission" date="2019-05" db="EMBL/GenBank/DDBJ databases">
        <title>Culicoidintestinum kansasii gen. nov., sp. nov. from the gastrointestinal tract of the biting midge, Culicoides sonorensis.</title>
        <authorList>
            <person name="Neupane S."/>
            <person name="Ghosh A."/>
            <person name="Gunther S."/>
            <person name="Martin K."/>
            <person name="Zurek L."/>
        </authorList>
    </citation>
    <scope>NUCLEOTIDE SEQUENCE [LARGE SCALE GENOMIC DNA]</scope>
    <source>
        <strain evidence="1 2">CS-1</strain>
    </source>
</reference>
<gene>
    <name evidence="1" type="ORF">FEZ08_06685</name>
</gene>
<name>A0A5R8QBV1_9FIRM</name>
<evidence type="ECO:0000313" key="2">
    <source>
        <dbReference type="Proteomes" id="UP000306912"/>
    </source>
</evidence>
<dbReference type="OrthoDB" id="9780884at2"/>
<dbReference type="EMBL" id="VBWP01000005">
    <property type="protein sequence ID" value="TLG73814.1"/>
    <property type="molecule type" value="Genomic_DNA"/>
</dbReference>
<evidence type="ECO:0000313" key="1">
    <source>
        <dbReference type="EMBL" id="TLG73814.1"/>
    </source>
</evidence>
<dbReference type="PANTHER" id="PTHR31302">
    <property type="entry name" value="TRANSMEMBRANE PROTEIN WITH METALLOPHOSPHOESTERASE DOMAIN-RELATED"/>
    <property type="match status" value="1"/>
</dbReference>
<proteinExistence type="predicted"/>
<dbReference type="RefSeq" id="WP_138190951.1">
    <property type="nucleotide sequence ID" value="NZ_VBWP01000005.1"/>
</dbReference>
<comment type="caution">
    <text evidence="1">The sequence shown here is derived from an EMBL/GenBank/DDBJ whole genome shotgun (WGS) entry which is preliminary data.</text>
</comment>
<organism evidence="1 2">
    <name type="scientific">Culicoidibacter larvae</name>
    <dbReference type="NCBI Taxonomy" id="2579976"/>
    <lineage>
        <taxon>Bacteria</taxon>
        <taxon>Bacillati</taxon>
        <taxon>Bacillota</taxon>
        <taxon>Culicoidibacteria</taxon>
        <taxon>Culicoidibacterales</taxon>
        <taxon>Culicoidibacteraceae</taxon>
        <taxon>Culicoidibacter</taxon>
    </lineage>
</organism>
<evidence type="ECO:0008006" key="3">
    <source>
        <dbReference type="Google" id="ProtNLM"/>
    </source>
</evidence>
<dbReference type="SUPFAM" id="SSF56300">
    <property type="entry name" value="Metallo-dependent phosphatases"/>
    <property type="match status" value="1"/>
</dbReference>
<sequence>MKKIFLRTLIIASLILLSISLYGYFVEPKLLTTTYNPPINSAAFPESFNYTKVGVLTDPMVGNNFSAADLGKAVEAINNQEPDIIFFTGGLISPEQLANIESSEMTKILSNLQAPLGKYAVLGKSDVDESGKVKEILKASGFLVLEDSTKYIYNQTDNPVILAGFNPDTQPGDILDKLNSLDQNIPVIVLAQNPNTFLTTSKAANVKLQISGYNHGGQIGIPFLNTLFIPKDSNSNYIKGWYIENESYLYVSGGLGNVQGFPVRIFNWPAVDILQL</sequence>
<dbReference type="InterPro" id="IPR051158">
    <property type="entry name" value="Metallophosphoesterase_sf"/>
</dbReference>
<dbReference type="Proteomes" id="UP000306912">
    <property type="component" value="Unassembled WGS sequence"/>
</dbReference>
<dbReference type="InterPro" id="IPR029052">
    <property type="entry name" value="Metallo-depent_PP-like"/>
</dbReference>
<dbReference type="Gene3D" id="3.60.21.10">
    <property type="match status" value="1"/>
</dbReference>
<dbReference type="PANTHER" id="PTHR31302:SF0">
    <property type="entry name" value="TRANSMEMBRANE PROTEIN WITH METALLOPHOSPHOESTERASE DOMAIN"/>
    <property type="match status" value="1"/>
</dbReference>
<dbReference type="InParanoid" id="A0A5R8QBV1"/>
<protein>
    <recommendedName>
        <fullName evidence="3">Metallophosphoesterase</fullName>
    </recommendedName>
</protein>
<dbReference type="FunCoup" id="A0A5R8QBV1">
    <property type="interactions" value="114"/>
</dbReference>